<keyword evidence="3" id="KW-0949">S-adenosyl-L-methionine</keyword>
<dbReference type="GeneID" id="19199917"/>
<dbReference type="Gene3D" id="3.40.50.150">
    <property type="entry name" value="Vaccinia Virus protein VP39"/>
    <property type="match status" value="1"/>
</dbReference>
<dbReference type="PANTHER" id="PTHR43712">
    <property type="entry name" value="PUTATIVE (AFU_ORTHOLOGUE AFUA_4G14580)-RELATED"/>
    <property type="match status" value="1"/>
</dbReference>
<dbReference type="KEGG" id="cput:CONPUDRAFT_125680"/>
<feature type="domain" description="O-methyltransferase C-terminal" evidence="4">
    <location>
        <begin position="211"/>
        <end position="368"/>
    </location>
</feature>
<dbReference type="SUPFAM" id="SSF53335">
    <property type="entry name" value="S-adenosyl-L-methionine-dependent methyltransferases"/>
    <property type="match status" value="1"/>
</dbReference>
<dbReference type="RefSeq" id="XP_007769649.1">
    <property type="nucleotide sequence ID" value="XM_007771459.1"/>
</dbReference>
<gene>
    <name evidence="5" type="ORF">CONPUDRAFT_125680</name>
</gene>
<dbReference type="PROSITE" id="PS51683">
    <property type="entry name" value="SAM_OMT_II"/>
    <property type="match status" value="1"/>
</dbReference>
<dbReference type="EMBL" id="JH711579">
    <property type="protein sequence ID" value="EIW80789.1"/>
    <property type="molecule type" value="Genomic_DNA"/>
</dbReference>
<protein>
    <submittedName>
        <fullName evidence="5">S-adenosyl-L-methionine-dependent methyltransferase</fullName>
    </submittedName>
</protein>
<evidence type="ECO:0000256" key="2">
    <source>
        <dbReference type="ARBA" id="ARBA00022679"/>
    </source>
</evidence>
<proteinExistence type="predicted"/>
<dbReference type="InterPro" id="IPR036388">
    <property type="entry name" value="WH-like_DNA-bd_sf"/>
</dbReference>
<comment type="caution">
    <text evidence="5">The sequence shown here is derived from an EMBL/GenBank/DDBJ whole genome shotgun (WGS) entry which is preliminary data.</text>
</comment>
<keyword evidence="1 5" id="KW-0489">Methyltransferase</keyword>
<dbReference type="OMA" id="PATHIMA"/>
<keyword evidence="6" id="KW-1185">Reference proteome</keyword>
<dbReference type="InterPro" id="IPR029063">
    <property type="entry name" value="SAM-dependent_MTases_sf"/>
</dbReference>
<dbReference type="InterPro" id="IPR016461">
    <property type="entry name" value="COMT-like"/>
</dbReference>
<evidence type="ECO:0000259" key="4">
    <source>
        <dbReference type="Pfam" id="PF00891"/>
    </source>
</evidence>
<evidence type="ECO:0000256" key="3">
    <source>
        <dbReference type="ARBA" id="ARBA00022691"/>
    </source>
</evidence>
<dbReference type="GO" id="GO:0008171">
    <property type="term" value="F:O-methyltransferase activity"/>
    <property type="evidence" value="ECO:0007669"/>
    <property type="project" value="InterPro"/>
</dbReference>
<evidence type="ECO:0000256" key="1">
    <source>
        <dbReference type="ARBA" id="ARBA00022603"/>
    </source>
</evidence>
<dbReference type="Proteomes" id="UP000053558">
    <property type="component" value="Unassembled WGS sequence"/>
</dbReference>
<dbReference type="AlphaFoldDB" id="A0A5M3MNP8"/>
<reference evidence="6" key="1">
    <citation type="journal article" date="2012" name="Science">
        <title>The Paleozoic origin of enzymatic lignin decomposition reconstructed from 31 fungal genomes.</title>
        <authorList>
            <person name="Floudas D."/>
            <person name="Binder M."/>
            <person name="Riley R."/>
            <person name="Barry K."/>
            <person name="Blanchette R.A."/>
            <person name="Henrissat B."/>
            <person name="Martinez A.T."/>
            <person name="Otillar R."/>
            <person name="Spatafora J.W."/>
            <person name="Yadav J.S."/>
            <person name="Aerts A."/>
            <person name="Benoit I."/>
            <person name="Boyd A."/>
            <person name="Carlson A."/>
            <person name="Copeland A."/>
            <person name="Coutinho P.M."/>
            <person name="de Vries R.P."/>
            <person name="Ferreira P."/>
            <person name="Findley K."/>
            <person name="Foster B."/>
            <person name="Gaskell J."/>
            <person name="Glotzer D."/>
            <person name="Gorecki P."/>
            <person name="Heitman J."/>
            <person name="Hesse C."/>
            <person name="Hori C."/>
            <person name="Igarashi K."/>
            <person name="Jurgens J.A."/>
            <person name="Kallen N."/>
            <person name="Kersten P."/>
            <person name="Kohler A."/>
            <person name="Kuees U."/>
            <person name="Kumar T.K.A."/>
            <person name="Kuo A."/>
            <person name="LaButti K."/>
            <person name="Larrondo L.F."/>
            <person name="Lindquist E."/>
            <person name="Ling A."/>
            <person name="Lombard V."/>
            <person name="Lucas S."/>
            <person name="Lundell T."/>
            <person name="Martin R."/>
            <person name="McLaughlin D.J."/>
            <person name="Morgenstern I."/>
            <person name="Morin E."/>
            <person name="Murat C."/>
            <person name="Nagy L.G."/>
            <person name="Nolan M."/>
            <person name="Ohm R.A."/>
            <person name="Patyshakuliyeva A."/>
            <person name="Rokas A."/>
            <person name="Ruiz-Duenas F.J."/>
            <person name="Sabat G."/>
            <person name="Salamov A."/>
            <person name="Samejima M."/>
            <person name="Schmutz J."/>
            <person name="Slot J.C."/>
            <person name="St John F."/>
            <person name="Stenlid J."/>
            <person name="Sun H."/>
            <person name="Sun S."/>
            <person name="Syed K."/>
            <person name="Tsang A."/>
            <person name="Wiebenga A."/>
            <person name="Young D."/>
            <person name="Pisabarro A."/>
            <person name="Eastwood D.C."/>
            <person name="Martin F."/>
            <person name="Cullen D."/>
            <person name="Grigoriev I.V."/>
            <person name="Hibbett D.S."/>
        </authorList>
    </citation>
    <scope>NUCLEOTIDE SEQUENCE [LARGE SCALE GENOMIC DNA]</scope>
    <source>
        <strain evidence="6">RWD-64-598 SS2</strain>
    </source>
</reference>
<dbReference type="InterPro" id="IPR036390">
    <property type="entry name" value="WH_DNA-bd_sf"/>
</dbReference>
<evidence type="ECO:0000313" key="6">
    <source>
        <dbReference type="Proteomes" id="UP000053558"/>
    </source>
</evidence>
<dbReference type="CDD" id="cd02440">
    <property type="entry name" value="AdoMet_MTases"/>
    <property type="match status" value="1"/>
</dbReference>
<dbReference type="SUPFAM" id="SSF46785">
    <property type="entry name" value="Winged helix' DNA-binding domain"/>
    <property type="match status" value="1"/>
</dbReference>
<dbReference type="InterPro" id="IPR001077">
    <property type="entry name" value="COMT_C"/>
</dbReference>
<dbReference type="PANTHER" id="PTHR43712:SF2">
    <property type="entry name" value="O-METHYLTRANSFERASE CICE"/>
    <property type="match status" value="1"/>
</dbReference>
<dbReference type="OrthoDB" id="2410195at2759"/>
<dbReference type="Pfam" id="PF00891">
    <property type="entry name" value="Methyltransf_2"/>
    <property type="match status" value="1"/>
</dbReference>
<dbReference type="Gene3D" id="1.10.10.10">
    <property type="entry name" value="Winged helix-like DNA-binding domain superfamily/Winged helix DNA-binding domain"/>
    <property type="match status" value="1"/>
</dbReference>
<accession>A0A5M3MNP8</accession>
<sequence length="450" mass="49817">MSGNVDVDTLLALINSSATAAVAEWQKKGQDVPPLSAPETHPIDTATDVVALKKALRVLEGACEHLTTLLSPNGQTIYQRSYNMDTHMLRVTVERKVPDILAKYPEGLHVTELSEMIDIPEVKLGQIMRANAMRHIFLEVDTNVFANSRLSHSMRSDLPNGFGAIASRGLCETQRAGALLSESLADPEYGPSFEASQSAFMYYARKQQGFQGKAVFEWLQANPERRENFAIAMVGMGYSLGGLTVLHAFPWQNYTSVCDIGAGVGTVALHLARKFPNLKITLQDREEVVGHAIDHWAKAYPEAVSEKRVDFVPIDFLVGTPIEGCELYYLRFILHDWPDSDAQLILNNVRKTMGPNSRLLLHDYVVQHLDRKSGLGESSTYGVEPAPEPLLPTFGAGRARAHYMDISMQLQFNAKERSLGEVLALASSAGFKFEKYWDLAETSMVEFSPA</sequence>
<organism evidence="5 6">
    <name type="scientific">Coniophora puteana (strain RWD-64-598)</name>
    <name type="common">Brown rot fungus</name>
    <dbReference type="NCBI Taxonomy" id="741705"/>
    <lineage>
        <taxon>Eukaryota</taxon>
        <taxon>Fungi</taxon>
        <taxon>Dikarya</taxon>
        <taxon>Basidiomycota</taxon>
        <taxon>Agaricomycotina</taxon>
        <taxon>Agaricomycetes</taxon>
        <taxon>Agaricomycetidae</taxon>
        <taxon>Boletales</taxon>
        <taxon>Coniophorineae</taxon>
        <taxon>Coniophoraceae</taxon>
        <taxon>Coniophora</taxon>
    </lineage>
</organism>
<dbReference type="GO" id="GO:0032259">
    <property type="term" value="P:methylation"/>
    <property type="evidence" value="ECO:0007669"/>
    <property type="project" value="UniProtKB-KW"/>
</dbReference>
<keyword evidence="2 5" id="KW-0808">Transferase</keyword>
<evidence type="ECO:0000313" key="5">
    <source>
        <dbReference type="EMBL" id="EIW80789.1"/>
    </source>
</evidence>
<name>A0A5M3MNP8_CONPW</name>